<dbReference type="PANTHER" id="PTHR47371:SF3">
    <property type="entry name" value="PHOSPHOGLYCEROL TRANSFERASE I"/>
    <property type="match status" value="1"/>
</dbReference>
<organism evidence="11 12">
    <name type="scientific">Hoylesella enoeca</name>
    <dbReference type="NCBI Taxonomy" id="76123"/>
    <lineage>
        <taxon>Bacteria</taxon>
        <taxon>Pseudomonadati</taxon>
        <taxon>Bacteroidota</taxon>
        <taxon>Bacteroidia</taxon>
        <taxon>Bacteroidales</taxon>
        <taxon>Prevotellaceae</taxon>
        <taxon>Hoylesella</taxon>
    </lineage>
</organism>
<evidence type="ECO:0000256" key="7">
    <source>
        <dbReference type="PIRSR" id="PIRSR005091-2"/>
    </source>
</evidence>
<evidence type="ECO:0000256" key="2">
    <source>
        <dbReference type="ARBA" id="ARBA00022475"/>
    </source>
</evidence>
<keyword evidence="2" id="KW-1003">Cell membrane</keyword>
<sequence length="596" mass="67959">MKRLLNRIFPREQWDAPTRQYAIALFLKFILFDVIWCLQTTFTSFSMPELYVNTALATLILLLPYIVTRRDWVQLAVLFAVDALLVCNLMYSRTYNSVIPLSSYGLAGNLSDFLPSVIDSMRWIDLLFPLSTVGLLIHRLRRRHPMSKRRRVIMPYAVLTLVVAGISAVQLAVKGGLTKAFDHLQSANYYTCIVPMYTIFGHLYYDAIQTDRPFTPEMKRKIEHWMAEKPAYRPLSDSISRRTNLVVVLCESLESWVLERQVEGIEITPNLNRILREPSTLYAPHVLTQVKGGRSIDCQLLLNAGMLPVNSGCYAMRYPDDTFLTLTKALHAREKSHSYLLTVDKAVTWNQAIVARSFGIDTLLAKPCWRLDEKVGSRKKLGDVSFMKQAVEKMRQGEIWKSGEHVYLQFVTYSGHNPFVLPDALKRIKLHGNYPVKMRDYITMANYTDHALGILLNYLKTRPDYKNTMIVITGDHEGLAADREDIRRSAIGRKMVSSHLHTPFIVVNSPVGVRYDAVMGQVDMYPTILNLLHLDDYAWKGIGQSILDPSKAPAAVGSDMQVEVSGQGVSPQEIKRLKQAHTVSDLMIRYDWLKNK</sequence>
<keyword evidence="3 9" id="KW-0812">Transmembrane</keyword>
<dbReference type="InterPro" id="IPR017850">
    <property type="entry name" value="Alkaline_phosphatase_core_sf"/>
</dbReference>
<feature type="transmembrane region" description="Helical" evidence="9">
    <location>
        <begin position="120"/>
        <end position="140"/>
    </location>
</feature>
<feature type="transmembrane region" description="Helical" evidence="9">
    <location>
        <begin position="152"/>
        <end position="173"/>
    </location>
</feature>
<dbReference type="Gene3D" id="3.30.1120.170">
    <property type="match status" value="1"/>
</dbReference>
<gene>
    <name evidence="11" type="ORF">AS203_09140</name>
</gene>
<dbReference type="OrthoDB" id="9777768at2"/>
<dbReference type="EMBL" id="CP013195">
    <property type="protein sequence ID" value="ALO49231.1"/>
    <property type="molecule type" value="Genomic_DNA"/>
</dbReference>
<evidence type="ECO:0000259" key="10">
    <source>
        <dbReference type="Pfam" id="PF00884"/>
    </source>
</evidence>
<dbReference type="PIRSF" id="PIRSF005091">
    <property type="entry name" value="Mmb_sulf_HI1246"/>
    <property type="match status" value="1"/>
</dbReference>
<protein>
    <submittedName>
        <fullName evidence="11">Arylsulfatase</fullName>
    </submittedName>
</protein>
<dbReference type="InterPro" id="IPR000917">
    <property type="entry name" value="Sulfatase_N"/>
</dbReference>
<keyword evidence="7" id="KW-0464">Manganese</keyword>
<evidence type="ECO:0000256" key="1">
    <source>
        <dbReference type="ARBA" id="ARBA00004651"/>
    </source>
</evidence>
<evidence type="ECO:0000256" key="5">
    <source>
        <dbReference type="ARBA" id="ARBA00023136"/>
    </source>
</evidence>
<dbReference type="GO" id="GO:0005886">
    <property type="term" value="C:plasma membrane"/>
    <property type="evidence" value="ECO:0007669"/>
    <property type="project" value="UniProtKB-SubCell"/>
</dbReference>
<comment type="subcellular location">
    <subcellularLocation>
        <location evidence="1">Cell membrane</location>
        <topology evidence="1">Multi-pass membrane protein</topology>
    </subcellularLocation>
</comment>
<evidence type="ECO:0000256" key="3">
    <source>
        <dbReference type="ARBA" id="ARBA00022692"/>
    </source>
</evidence>
<dbReference type="GO" id="GO:0046872">
    <property type="term" value="F:metal ion binding"/>
    <property type="evidence" value="ECO:0007669"/>
    <property type="project" value="UniProtKB-KW"/>
</dbReference>
<evidence type="ECO:0000313" key="12">
    <source>
        <dbReference type="Proteomes" id="UP000056252"/>
    </source>
</evidence>
<dbReference type="AlphaFoldDB" id="A0A0S2KMG2"/>
<dbReference type="PANTHER" id="PTHR47371">
    <property type="entry name" value="LIPOTEICHOIC ACID SYNTHASE"/>
    <property type="match status" value="1"/>
</dbReference>
<dbReference type="Pfam" id="PF00884">
    <property type="entry name" value="Sulfatase"/>
    <property type="match status" value="1"/>
</dbReference>
<dbReference type="SUPFAM" id="SSF53649">
    <property type="entry name" value="Alkaline phosphatase-like"/>
    <property type="match status" value="1"/>
</dbReference>
<keyword evidence="5 9" id="KW-0472">Membrane</keyword>
<dbReference type="CDD" id="cd16015">
    <property type="entry name" value="LTA_synthase"/>
    <property type="match status" value="1"/>
</dbReference>
<proteinExistence type="predicted"/>
<evidence type="ECO:0000256" key="6">
    <source>
        <dbReference type="PIRSR" id="PIRSR005091-1"/>
    </source>
</evidence>
<keyword evidence="7" id="KW-0479">Metal-binding</keyword>
<feature type="binding site" evidence="8">
    <location>
        <position position="476"/>
    </location>
    <ligand>
        <name>Mn(2+)</name>
        <dbReference type="ChEBI" id="CHEBI:29035"/>
    </ligand>
</feature>
<name>A0A0S2KMG2_9BACT</name>
<feature type="active site" evidence="6">
    <location>
        <position position="295"/>
    </location>
</feature>
<dbReference type="Gene3D" id="3.40.720.10">
    <property type="entry name" value="Alkaline Phosphatase, subunit A"/>
    <property type="match status" value="1"/>
</dbReference>
<dbReference type="InterPro" id="IPR012160">
    <property type="entry name" value="LtaS-like"/>
</dbReference>
<feature type="binding site" evidence="7">
    <location>
        <position position="416"/>
    </location>
    <ligand>
        <name>substrate</name>
    </ligand>
</feature>
<evidence type="ECO:0000256" key="4">
    <source>
        <dbReference type="ARBA" id="ARBA00022989"/>
    </source>
</evidence>
<feature type="transmembrane region" description="Helical" evidence="9">
    <location>
        <begin position="21"/>
        <end position="38"/>
    </location>
</feature>
<feature type="binding site" evidence="8">
    <location>
        <position position="251"/>
    </location>
    <ligand>
        <name>Mn(2+)</name>
        <dbReference type="ChEBI" id="CHEBI:29035"/>
    </ligand>
</feature>
<feature type="transmembrane region" description="Helical" evidence="9">
    <location>
        <begin position="50"/>
        <end position="67"/>
    </location>
</feature>
<feature type="transmembrane region" description="Helical" evidence="9">
    <location>
        <begin position="72"/>
        <end position="91"/>
    </location>
</feature>
<keyword evidence="4 9" id="KW-1133">Transmembrane helix</keyword>
<evidence type="ECO:0000313" key="11">
    <source>
        <dbReference type="EMBL" id="ALO49231.1"/>
    </source>
</evidence>
<feature type="binding site" evidence="8">
    <location>
        <position position="475"/>
    </location>
    <ligand>
        <name>Mn(2+)</name>
        <dbReference type="ChEBI" id="CHEBI:29035"/>
    </ligand>
</feature>
<dbReference type="eggNOG" id="COG1368">
    <property type="taxonomic scope" value="Bacteria"/>
</dbReference>
<feature type="domain" description="Sulfatase N-terminal" evidence="10">
    <location>
        <begin position="244"/>
        <end position="533"/>
    </location>
</feature>
<dbReference type="KEGG" id="peo:AS203_09140"/>
<reference evidence="12" key="1">
    <citation type="submission" date="2015-11" db="EMBL/GenBank/DDBJ databases">
        <authorList>
            <person name="Holder M.E."/>
            <person name="Ajami N.J."/>
            <person name="Petrosino J.F."/>
        </authorList>
    </citation>
    <scope>NUCLEOTIDE SEQUENCE [LARGE SCALE GENOMIC DNA]</scope>
    <source>
        <strain evidence="12">F0113</strain>
    </source>
</reference>
<keyword evidence="12" id="KW-1185">Reference proteome</keyword>
<evidence type="ECO:0000256" key="8">
    <source>
        <dbReference type="PIRSR" id="PIRSR005091-3"/>
    </source>
</evidence>
<accession>A0A0S2KMG2</accession>
<dbReference type="InterPro" id="IPR050448">
    <property type="entry name" value="OpgB/LTA_synthase_biosynth"/>
</dbReference>
<dbReference type="RefSeq" id="WP_025065404.1">
    <property type="nucleotide sequence ID" value="NZ_CP013195.1"/>
</dbReference>
<evidence type="ECO:0000256" key="9">
    <source>
        <dbReference type="SAM" id="Phobius"/>
    </source>
</evidence>
<dbReference type="Proteomes" id="UP000056252">
    <property type="component" value="Chromosome"/>
</dbReference>